<name>A0A4R0KGC6_9ACTN</name>
<dbReference type="Proteomes" id="UP000291144">
    <property type="component" value="Unassembled WGS sequence"/>
</dbReference>
<dbReference type="EMBL" id="SJKB01000010">
    <property type="protein sequence ID" value="TCC57616.1"/>
    <property type="molecule type" value="Genomic_DNA"/>
</dbReference>
<evidence type="ECO:0000313" key="3">
    <source>
        <dbReference type="EMBL" id="TCC57616.1"/>
    </source>
</evidence>
<keyword evidence="2" id="KW-0812">Transmembrane</keyword>
<dbReference type="OrthoDB" id="5196801at2"/>
<evidence type="ECO:0000256" key="2">
    <source>
        <dbReference type="SAM" id="Phobius"/>
    </source>
</evidence>
<sequence length="191" mass="20053">MTTPNGNPGPPRQENWWTRIGTLGQTLTALIGLLAALIPILAKTGLPGQDGDVTKTDAIVTTAPYVPPTTSPARTTTPPEQPDPINLTVSDQLTEGALEEVIVISLEGTRVATLHATSAKPVVSQRVTATKPGNYSYVVDAAMTVYDEIGAVQVIEATGRGSVMIDEGTRLDVYIHQEPNGLSLSLESAAP</sequence>
<gene>
    <name evidence="3" type="ORF">E0H73_30090</name>
</gene>
<reference evidence="3 4" key="1">
    <citation type="submission" date="2019-02" db="EMBL/GenBank/DDBJ databases">
        <title>Kribbella capetownensis sp. nov. and Kribbella speibonae sp. nov., isolated from soil.</title>
        <authorList>
            <person name="Curtis S.M."/>
            <person name="Norton I."/>
            <person name="Everest G.J."/>
            <person name="Meyers P.R."/>
        </authorList>
    </citation>
    <scope>NUCLEOTIDE SEQUENCE [LARGE SCALE GENOMIC DNA]</scope>
    <source>
        <strain evidence="3 4">NRRL B-24813</strain>
    </source>
</reference>
<dbReference type="RefSeq" id="WP_131361965.1">
    <property type="nucleotide sequence ID" value="NZ_SJKB01000010.1"/>
</dbReference>
<evidence type="ECO:0000256" key="1">
    <source>
        <dbReference type="SAM" id="MobiDB-lite"/>
    </source>
</evidence>
<comment type="caution">
    <text evidence="3">The sequence shown here is derived from an EMBL/GenBank/DDBJ whole genome shotgun (WGS) entry which is preliminary data.</text>
</comment>
<accession>A0A4R0KGC6</accession>
<organism evidence="3 4">
    <name type="scientific">Kribbella pittospori</name>
    <dbReference type="NCBI Taxonomy" id="722689"/>
    <lineage>
        <taxon>Bacteria</taxon>
        <taxon>Bacillati</taxon>
        <taxon>Actinomycetota</taxon>
        <taxon>Actinomycetes</taxon>
        <taxon>Propionibacteriales</taxon>
        <taxon>Kribbellaceae</taxon>
        <taxon>Kribbella</taxon>
    </lineage>
</organism>
<dbReference type="AlphaFoldDB" id="A0A4R0KGC6"/>
<keyword evidence="4" id="KW-1185">Reference proteome</keyword>
<proteinExistence type="predicted"/>
<feature type="transmembrane region" description="Helical" evidence="2">
    <location>
        <begin position="20"/>
        <end position="42"/>
    </location>
</feature>
<feature type="region of interest" description="Disordered" evidence="1">
    <location>
        <begin position="63"/>
        <end position="83"/>
    </location>
</feature>
<keyword evidence="2" id="KW-0472">Membrane</keyword>
<protein>
    <submittedName>
        <fullName evidence="3">Uncharacterized protein</fullName>
    </submittedName>
</protein>
<evidence type="ECO:0000313" key="4">
    <source>
        <dbReference type="Proteomes" id="UP000291144"/>
    </source>
</evidence>
<keyword evidence="2" id="KW-1133">Transmembrane helix</keyword>